<dbReference type="InterPro" id="IPR046965">
    <property type="entry name" value="Cyclin_A/B-like"/>
</dbReference>
<comment type="function">
    <text evidence="1">Essential for the control of the cell cycle at the G2/M (mitosis) transition.</text>
</comment>
<gene>
    <name evidence="9" type="primary">CCNB1</name>
</gene>
<reference evidence="9" key="2">
    <citation type="submission" date="2025-08" db="UniProtKB">
        <authorList>
            <consortium name="Ensembl"/>
        </authorList>
    </citation>
    <scope>IDENTIFICATION</scope>
</reference>
<organism evidence="9 10">
    <name type="scientific">Erpetoichthys calabaricus</name>
    <name type="common">Rope fish</name>
    <name type="synonym">Calamoichthys calabaricus</name>
    <dbReference type="NCBI Taxonomy" id="27687"/>
    <lineage>
        <taxon>Eukaryota</taxon>
        <taxon>Metazoa</taxon>
        <taxon>Chordata</taxon>
        <taxon>Craniata</taxon>
        <taxon>Vertebrata</taxon>
        <taxon>Euteleostomi</taxon>
        <taxon>Actinopterygii</taxon>
        <taxon>Polypteriformes</taxon>
        <taxon>Polypteridae</taxon>
        <taxon>Erpetoichthys</taxon>
    </lineage>
</organism>
<evidence type="ECO:0000259" key="7">
    <source>
        <dbReference type="SMART" id="SM00385"/>
    </source>
</evidence>
<proteinExistence type="inferred from homology"/>
<dbReference type="Proteomes" id="UP000694620">
    <property type="component" value="Chromosome 7"/>
</dbReference>
<evidence type="ECO:0000313" key="9">
    <source>
        <dbReference type="Ensembl" id="ENSECRP00000014834.1"/>
    </source>
</evidence>
<evidence type="ECO:0000259" key="8">
    <source>
        <dbReference type="SMART" id="SM01332"/>
    </source>
</evidence>
<comment type="similarity">
    <text evidence="2">Belongs to the cyclin family. Cyclin AB subfamily.</text>
</comment>
<evidence type="ECO:0000256" key="6">
    <source>
        <dbReference type="RuleBase" id="RU000383"/>
    </source>
</evidence>
<dbReference type="FunFam" id="1.10.472.10:FF:000001">
    <property type="entry name" value="G2/mitotic-specific cyclin"/>
    <property type="match status" value="1"/>
</dbReference>
<dbReference type="CDD" id="cd20507">
    <property type="entry name" value="CYCLIN_CCNB1-like_rpt1"/>
    <property type="match status" value="1"/>
</dbReference>
<evidence type="ECO:0000313" key="10">
    <source>
        <dbReference type="Proteomes" id="UP000694620"/>
    </source>
</evidence>
<keyword evidence="5" id="KW-0131">Cell cycle</keyword>
<dbReference type="Pfam" id="PF00134">
    <property type="entry name" value="Cyclin_N"/>
    <property type="match status" value="1"/>
</dbReference>
<evidence type="ECO:0000256" key="1">
    <source>
        <dbReference type="ARBA" id="ARBA00003222"/>
    </source>
</evidence>
<keyword evidence="3" id="KW-0132">Cell division</keyword>
<keyword evidence="10" id="KW-1185">Reference proteome</keyword>
<evidence type="ECO:0000256" key="3">
    <source>
        <dbReference type="ARBA" id="ARBA00022618"/>
    </source>
</evidence>
<protein>
    <submittedName>
        <fullName evidence="9">Cyclin B1</fullName>
    </submittedName>
</protein>
<dbReference type="AlphaFoldDB" id="A0A8C4SCH9"/>
<dbReference type="PROSITE" id="PS00292">
    <property type="entry name" value="CYCLINS"/>
    <property type="match status" value="1"/>
</dbReference>
<sequence>MAQRVRASSQHNAENLFMPVQKALRVKPANGKRVVLGDLGNKSTISQAASKVLTSNVCKEKPKPSFAKVKKKCNQLQNTEVKENVIVKQVKEKPLPLQRFPTSMEVMGRLPSENLCQNFSQMLLNIEDLDAGDVHDANLCCEYVKDVYIHLREIEEKGAVKPMYLEGCQITGNMRTILIEWLVQVHSRFQMMQETMYLTVGIIDRFLQAHPVHKSKLQLVGVTAMLIASKYEEIFSPRIADFSYITDHSCTRAQIREMERCILKVLSFNLSFPIVLHFLRRVAKVGDASTQLYTLAKYLSELSLIDYDMVHYPASQVSAAAFALALKVLDFGEWTPTLQHYTGYTEDHLMPVMKHLAKNVLRVNEGMTKHTIIKTKYASPKQMKISTIPHLKSDSLRTLAESSS</sequence>
<evidence type="ECO:0000256" key="2">
    <source>
        <dbReference type="ARBA" id="ARBA00006955"/>
    </source>
</evidence>
<accession>A0A8C4SCH9</accession>
<dbReference type="GO" id="GO:0051301">
    <property type="term" value="P:cell division"/>
    <property type="evidence" value="ECO:0007669"/>
    <property type="project" value="UniProtKB-KW"/>
</dbReference>
<dbReference type="SMART" id="SM01332">
    <property type="entry name" value="Cyclin_C"/>
    <property type="match status" value="1"/>
</dbReference>
<dbReference type="InterPro" id="IPR039361">
    <property type="entry name" value="Cyclin"/>
</dbReference>
<feature type="domain" description="Cyclin C-terminal" evidence="8">
    <location>
        <begin position="273"/>
        <end position="391"/>
    </location>
</feature>
<reference evidence="9" key="3">
    <citation type="submission" date="2025-09" db="UniProtKB">
        <authorList>
            <consortium name="Ensembl"/>
        </authorList>
    </citation>
    <scope>IDENTIFICATION</scope>
</reference>
<name>A0A8C4SCH9_ERPCA</name>
<dbReference type="GeneTree" id="ENSGT00940000154586"/>
<dbReference type="PANTHER" id="PTHR10177">
    <property type="entry name" value="CYCLINS"/>
    <property type="match status" value="1"/>
</dbReference>
<dbReference type="OrthoDB" id="5590282at2759"/>
<dbReference type="SUPFAM" id="SSF47954">
    <property type="entry name" value="Cyclin-like"/>
    <property type="match status" value="2"/>
</dbReference>
<dbReference type="GO" id="GO:0016538">
    <property type="term" value="F:cyclin-dependent protein serine/threonine kinase regulator activity"/>
    <property type="evidence" value="ECO:0007669"/>
    <property type="project" value="InterPro"/>
</dbReference>
<dbReference type="InterPro" id="IPR013763">
    <property type="entry name" value="Cyclin-like_dom"/>
</dbReference>
<dbReference type="Pfam" id="PF02984">
    <property type="entry name" value="Cyclin_C"/>
    <property type="match status" value="1"/>
</dbReference>
<dbReference type="Ensembl" id="ENSECRT00000015094.1">
    <property type="protein sequence ID" value="ENSECRP00000014834.1"/>
    <property type="gene ID" value="ENSECRG00000009890.1"/>
</dbReference>
<dbReference type="InterPro" id="IPR004367">
    <property type="entry name" value="Cyclin_C-dom"/>
</dbReference>
<evidence type="ECO:0000256" key="5">
    <source>
        <dbReference type="ARBA" id="ARBA00023306"/>
    </source>
</evidence>
<evidence type="ECO:0000256" key="4">
    <source>
        <dbReference type="ARBA" id="ARBA00023127"/>
    </source>
</evidence>
<feature type="domain" description="Cyclin-like" evidence="7">
    <location>
        <begin position="277"/>
        <end position="358"/>
    </location>
</feature>
<dbReference type="InterPro" id="IPR036915">
    <property type="entry name" value="Cyclin-like_sf"/>
</dbReference>
<dbReference type="InterPro" id="IPR048258">
    <property type="entry name" value="Cyclins_cyclin-box"/>
</dbReference>
<dbReference type="PIRSF" id="PIRSF001771">
    <property type="entry name" value="Cyclin_A_B_D_E"/>
    <property type="match status" value="1"/>
</dbReference>
<feature type="domain" description="Cyclin-like" evidence="7">
    <location>
        <begin position="180"/>
        <end position="264"/>
    </location>
</feature>
<dbReference type="Gene3D" id="1.10.472.10">
    <property type="entry name" value="Cyclin-like"/>
    <property type="match status" value="2"/>
</dbReference>
<dbReference type="InterPro" id="IPR006671">
    <property type="entry name" value="Cyclin_N"/>
</dbReference>
<keyword evidence="4 6" id="KW-0195">Cyclin</keyword>
<reference evidence="9" key="1">
    <citation type="submission" date="2021-06" db="EMBL/GenBank/DDBJ databases">
        <authorList>
            <consortium name="Wellcome Sanger Institute Data Sharing"/>
        </authorList>
    </citation>
    <scope>NUCLEOTIDE SEQUENCE [LARGE SCALE GENOMIC DNA]</scope>
</reference>
<dbReference type="SMART" id="SM00385">
    <property type="entry name" value="CYCLIN"/>
    <property type="match status" value="2"/>
</dbReference>
<dbReference type="GO" id="GO:0044772">
    <property type="term" value="P:mitotic cell cycle phase transition"/>
    <property type="evidence" value="ECO:0007669"/>
    <property type="project" value="InterPro"/>
</dbReference>